<organism evidence="4 5">
    <name type="scientific">Haloferula chungangensis</name>
    <dbReference type="NCBI Taxonomy" id="1048331"/>
    <lineage>
        <taxon>Bacteria</taxon>
        <taxon>Pseudomonadati</taxon>
        <taxon>Verrucomicrobiota</taxon>
        <taxon>Verrucomicrobiia</taxon>
        <taxon>Verrucomicrobiales</taxon>
        <taxon>Verrucomicrobiaceae</taxon>
        <taxon>Haloferula</taxon>
    </lineage>
</organism>
<comment type="caution">
    <text evidence="4">The sequence shown here is derived from an EMBL/GenBank/DDBJ whole genome shotgun (WGS) entry which is preliminary data.</text>
</comment>
<evidence type="ECO:0000313" key="5">
    <source>
        <dbReference type="Proteomes" id="UP001596472"/>
    </source>
</evidence>
<evidence type="ECO:0000256" key="1">
    <source>
        <dbReference type="ARBA" id="ARBA00023015"/>
    </source>
</evidence>
<keyword evidence="5" id="KW-1185">Reference proteome</keyword>
<keyword evidence="3" id="KW-0804">Transcription</keyword>
<dbReference type="SUPFAM" id="SSF46785">
    <property type="entry name" value="Winged helix' DNA-binding domain"/>
    <property type="match status" value="1"/>
</dbReference>
<dbReference type="RefSeq" id="WP_379712995.1">
    <property type="nucleotide sequence ID" value="NZ_JBHTBS010000006.1"/>
</dbReference>
<evidence type="ECO:0000313" key="4">
    <source>
        <dbReference type="EMBL" id="MFC7338075.1"/>
    </source>
</evidence>
<evidence type="ECO:0000256" key="3">
    <source>
        <dbReference type="ARBA" id="ARBA00023163"/>
    </source>
</evidence>
<dbReference type="PANTHER" id="PTHR38465">
    <property type="entry name" value="HTH-TYPE TRANSCRIPTIONAL REGULATOR MJ1563-RELATED"/>
    <property type="match status" value="1"/>
</dbReference>
<dbReference type="Proteomes" id="UP001596472">
    <property type="component" value="Unassembled WGS sequence"/>
</dbReference>
<sequence length="158" mass="17238">MPPTPLSSRDQEVVDAMAVYFSRMGATAGLPKSAALIYHALFVSEQPLSFGQVMEQGGLSKATASTGLKLLERIGAAHRVEMPTERGTYYRPELSVRRLIAGFFENTLQPGLQSGSEILEGMNGTDGLSEHLESRVKSLKHWHAMSEDLLPVLKALEP</sequence>
<reference evidence="5" key="1">
    <citation type="journal article" date="2019" name="Int. J. Syst. Evol. Microbiol.">
        <title>The Global Catalogue of Microorganisms (GCM) 10K type strain sequencing project: providing services to taxonomists for standard genome sequencing and annotation.</title>
        <authorList>
            <consortium name="The Broad Institute Genomics Platform"/>
            <consortium name="The Broad Institute Genome Sequencing Center for Infectious Disease"/>
            <person name="Wu L."/>
            <person name="Ma J."/>
        </authorList>
    </citation>
    <scope>NUCLEOTIDE SEQUENCE [LARGE SCALE GENOMIC DNA]</scope>
    <source>
        <strain evidence="5">CGMCC 4.1467</strain>
    </source>
</reference>
<gene>
    <name evidence="4" type="ORF">ACFQY0_12855</name>
</gene>
<dbReference type="InterPro" id="IPR036390">
    <property type="entry name" value="WH_DNA-bd_sf"/>
</dbReference>
<evidence type="ECO:0000256" key="2">
    <source>
        <dbReference type="ARBA" id="ARBA00023125"/>
    </source>
</evidence>
<protein>
    <submittedName>
        <fullName evidence="4">GbsR/MarR family transcriptional regulator</fullName>
    </submittedName>
</protein>
<dbReference type="EMBL" id="JBHTBS010000006">
    <property type="protein sequence ID" value="MFC7338075.1"/>
    <property type="molecule type" value="Genomic_DNA"/>
</dbReference>
<keyword evidence="1" id="KW-0805">Transcription regulation</keyword>
<dbReference type="Gene3D" id="1.10.10.10">
    <property type="entry name" value="Winged helix-like DNA-binding domain superfamily/Winged helix DNA-binding domain"/>
    <property type="match status" value="1"/>
</dbReference>
<name>A0ABW2L939_9BACT</name>
<proteinExistence type="predicted"/>
<dbReference type="PANTHER" id="PTHR38465:SF1">
    <property type="entry name" value="HTH-TYPE TRANSCRIPTIONAL REGULATOR MJ1563-RELATED"/>
    <property type="match status" value="1"/>
</dbReference>
<dbReference type="InterPro" id="IPR052362">
    <property type="entry name" value="HTH-GbsR_regulator"/>
</dbReference>
<accession>A0ABW2L939</accession>
<dbReference type="InterPro" id="IPR036388">
    <property type="entry name" value="WH-like_DNA-bd_sf"/>
</dbReference>
<keyword evidence="2" id="KW-0238">DNA-binding</keyword>